<gene>
    <name evidence="1" type="ORF">AWN90_36660</name>
</gene>
<evidence type="ECO:0000313" key="2">
    <source>
        <dbReference type="Proteomes" id="UP000076512"/>
    </source>
</evidence>
<dbReference type="EMBL" id="LWGR01000009">
    <property type="protein sequence ID" value="KZM72212.1"/>
    <property type="molecule type" value="Genomic_DNA"/>
</dbReference>
<accession>A0A164LB73</accession>
<dbReference type="Proteomes" id="UP000076512">
    <property type="component" value="Unassembled WGS sequence"/>
</dbReference>
<keyword evidence="2" id="KW-1185">Reference proteome</keyword>
<evidence type="ECO:0008006" key="3">
    <source>
        <dbReference type="Google" id="ProtNLM"/>
    </source>
</evidence>
<dbReference type="InterPro" id="IPR004195">
    <property type="entry name" value="Head_decoration_D"/>
</dbReference>
<dbReference type="STRING" id="455432.AWN90_36660"/>
<dbReference type="OrthoDB" id="5197973at2"/>
<proteinExistence type="predicted"/>
<organism evidence="1 2">
    <name type="scientific">Nocardia terpenica</name>
    <dbReference type="NCBI Taxonomy" id="455432"/>
    <lineage>
        <taxon>Bacteria</taxon>
        <taxon>Bacillati</taxon>
        <taxon>Actinomycetota</taxon>
        <taxon>Actinomycetes</taxon>
        <taxon>Mycobacteriales</taxon>
        <taxon>Nocardiaceae</taxon>
        <taxon>Nocardia</taxon>
    </lineage>
</organism>
<dbReference type="AlphaFoldDB" id="A0A164LB73"/>
<name>A0A164LB73_9NOCA</name>
<evidence type="ECO:0000313" key="1">
    <source>
        <dbReference type="EMBL" id="KZM72212.1"/>
    </source>
</evidence>
<reference evidence="1 2" key="1">
    <citation type="submission" date="2016-04" db="EMBL/GenBank/DDBJ databases">
        <authorList>
            <person name="Evans L.H."/>
            <person name="Alamgir A."/>
            <person name="Owens N."/>
            <person name="Weber N.D."/>
            <person name="Virtaneva K."/>
            <person name="Barbian K."/>
            <person name="Babar A."/>
            <person name="Rosenke K."/>
        </authorList>
    </citation>
    <scope>NUCLEOTIDE SEQUENCE [LARGE SCALE GENOMIC DNA]</scope>
    <source>
        <strain evidence="1 2">IFM 0406</strain>
    </source>
</reference>
<dbReference type="RefSeq" id="WP_067592586.1">
    <property type="nucleotide sequence ID" value="NZ_JABMCZ010000001.1"/>
</dbReference>
<dbReference type="Pfam" id="PF02924">
    <property type="entry name" value="HDPD"/>
    <property type="match status" value="1"/>
</dbReference>
<protein>
    <recommendedName>
        <fullName evidence="3">Head decoration protein</fullName>
    </recommendedName>
</protein>
<sequence>MSNIATRKTGTFRGDSRAFVYADISAQAGRASVTLDMSKFTSVQMPEGYLPSGIVLGKITATGKYGPYDKTAADGRETPAGFLWDAFAPTGPDEAAPLWFGPGAIKENKLPAGNGLDAQAKSLLAAWFKFF</sequence>
<comment type="caution">
    <text evidence="1">The sequence shown here is derived from an EMBL/GenBank/DDBJ whole genome shotgun (WGS) entry which is preliminary data.</text>
</comment>